<protein>
    <submittedName>
        <fullName evidence="2">Pilus assembly protein PilW</fullName>
    </submittedName>
</protein>
<dbReference type="InterPro" id="IPR012902">
    <property type="entry name" value="N_methyl_site"/>
</dbReference>
<sequence length="399" mass="43212">MGSPARTKQLAALSRTSGHGQGGLSLVELMVAMALSLLIVMALTGLFVDVSRSNAEMAKTNTQIENARFAMQFLRNDLIHAGYWNAHIPEFDDLSHTGAPTDYPTAIPAPCAEFDDWDTNVDGLVDAADDYVRGLMAIPLQAYDSVPSGCTLPNYLADTDVLLVRHAQTCAVGDVNCDPFDPNELYFTNANCYSGQINAGINFTLDPNSPVTPFELDCATPVAPRRYVQSIYYIRDYAVDPGDAIPTLVRSEFGFSGGELKQQPAQALVEGIERFRVELGLDRKSDTGEDVDPNDPIAWADEDVRYSPRNRGDGVPESFVHCEPSCALDELTNVVAVKLFLLARATEVSAGYADTKTYQLGSGFTVAAADLPAGTGFKRHAFSSTVRLNNVSGRRETPP</sequence>
<organism evidence="2 3">
    <name type="scientific">Mangrovimicrobium sediminis</name>
    <dbReference type="NCBI Taxonomy" id="2562682"/>
    <lineage>
        <taxon>Bacteria</taxon>
        <taxon>Pseudomonadati</taxon>
        <taxon>Pseudomonadota</taxon>
        <taxon>Gammaproteobacteria</taxon>
        <taxon>Cellvibrionales</taxon>
        <taxon>Halieaceae</taxon>
        <taxon>Mangrovimicrobium</taxon>
    </lineage>
</organism>
<comment type="caution">
    <text evidence="2">The sequence shown here is derived from an EMBL/GenBank/DDBJ whole genome shotgun (WGS) entry which is preliminary data.</text>
</comment>
<proteinExistence type="predicted"/>
<accession>A0A4Z0LWI9</accession>
<dbReference type="AlphaFoldDB" id="A0A4Z0LWI9"/>
<evidence type="ECO:0000313" key="3">
    <source>
        <dbReference type="Proteomes" id="UP000298050"/>
    </source>
</evidence>
<dbReference type="InterPro" id="IPR032092">
    <property type="entry name" value="PilW"/>
</dbReference>
<reference evidence="2 3" key="1">
    <citation type="submission" date="2019-04" db="EMBL/GenBank/DDBJ databases">
        <title>Taxonomy of novel Haliea sp. from mangrove soil of West Coast of India.</title>
        <authorList>
            <person name="Verma A."/>
            <person name="Kumar P."/>
            <person name="Krishnamurthi S."/>
        </authorList>
    </citation>
    <scope>NUCLEOTIDE SEQUENCE [LARGE SCALE GENOMIC DNA]</scope>
    <source>
        <strain evidence="2 3">SAOS-164</strain>
    </source>
</reference>
<dbReference type="OrthoDB" id="5296662at2"/>
<name>A0A4Z0LWI9_9GAMM</name>
<dbReference type="GO" id="GO:0043683">
    <property type="term" value="P:type IV pilus assembly"/>
    <property type="evidence" value="ECO:0007669"/>
    <property type="project" value="InterPro"/>
</dbReference>
<dbReference type="PROSITE" id="PS00409">
    <property type="entry name" value="PROKAR_NTER_METHYL"/>
    <property type="match status" value="1"/>
</dbReference>
<feature type="transmembrane region" description="Helical" evidence="1">
    <location>
        <begin position="29"/>
        <end position="48"/>
    </location>
</feature>
<keyword evidence="1" id="KW-0812">Transmembrane</keyword>
<keyword evidence="1" id="KW-1133">Transmembrane helix</keyword>
<keyword evidence="3" id="KW-1185">Reference proteome</keyword>
<dbReference type="EMBL" id="SRLE01000013">
    <property type="protein sequence ID" value="TGD71629.1"/>
    <property type="molecule type" value="Genomic_DNA"/>
</dbReference>
<gene>
    <name evidence="2" type="ORF">E4634_18205</name>
</gene>
<evidence type="ECO:0000256" key="1">
    <source>
        <dbReference type="SAM" id="Phobius"/>
    </source>
</evidence>
<evidence type="ECO:0000313" key="2">
    <source>
        <dbReference type="EMBL" id="TGD71629.1"/>
    </source>
</evidence>
<dbReference type="Proteomes" id="UP000298050">
    <property type="component" value="Unassembled WGS sequence"/>
</dbReference>
<keyword evidence="1" id="KW-0472">Membrane</keyword>
<dbReference type="Pfam" id="PF16074">
    <property type="entry name" value="PilW"/>
    <property type="match status" value="1"/>
</dbReference>